<accession>A0A0F8WGR1</accession>
<dbReference type="EMBL" id="LAZR01065318">
    <property type="protein sequence ID" value="KKK55798.1"/>
    <property type="molecule type" value="Genomic_DNA"/>
</dbReference>
<protein>
    <submittedName>
        <fullName evidence="1">Uncharacterized protein</fullName>
    </submittedName>
</protein>
<evidence type="ECO:0000313" key="1">
    <source>
        <dbReference type="EMBL" id="KKK55798.1"/>
    </source>
</evidence>
<comment type="caution">
    <text evidence="1">The sequence shown here is derived from an EMBL/GenBank/DDBJ whole genome shotgun (WGS) entry which is preliminary data.</text>
</comment>
<name>A0A0F8WGR1_9ZZZZ</name>
<reference evidence="1" key="1">
    <citation type="journal article" date="2015" name="Nature">
        <title>Complex archaea that bridge the gap between prokaryotes and eukaryotes.</title>
        <authorList>
            <person name="Spang A."/>
            <person name="Saw J.H."/>
            <person name="Jorgensen S.L."/>
            <person name="Zaremba-Niedzwiedzka K."/>
            <person name="Martijn J."/>
            <person name="Lind A.E."/>
            <person name="van Eijk R."/>
            <person name="Schleper C."/>
            <person name="Guy L."/>
            <person name="Ettema T.J."/>
        </authorList>
    </citation>
    <scope>NUCLEOTIDE SEQUENCE</scope>
</reference>
<dbReference type="AlphaFoldDB" id="A0A0F8WGR1"/>
<proteinExistence type="predicted"/>
<sequence>MRQKRRLDNGNELRGNIGDVRSIEDSIRATHKYTEGIRTIRTKHPIQGEEFPSKVVTKFYEVYPDTELRWEMPAGEVIDWLWGDVLCIDVLFRYDYRANRASVEIRDGAKAIQELARAIPGFKDALATVKNSWNDEGGK</sequence>
<organism evidence="1">
    <name type="scientific">marine sediment metagenome</name>
    <dbReference type="NCBI Taxonomy" id="412755"/>
    <lineage>
        <taxon>unclassified sequences</taxon>
        <taxon>metagenomes</taxon>
        <taxon>ecological metagenomes</taxon>
    </lineage>
</organism>
<gene>
    <name evidence="1" type="ORF">LCGC14_3070940</name>
</gene>